<comment type="function">
    <text evidence="1">Component of the outer dense fibers (ODF) of spermatozoa. ODF are filamentous structures located on the outside of the axoneme in the midpiece and principal piece of the mammalian sperm tail and may help to maintain the passive elastic structures and elastic recoil of the sperm tail.</text>
</comment>
<evidence type="ECO:0000256" key="8">
    <source>
        <dbReference type="ARBA" id="ARBA00022871"/>
    </source>
</evidence>
<keyword evidence="9" id="KW-0966">Cell projection</keyword>
<reference evidence="11" key="1">
    <citation type="submission" date="2019-10" db="EMBL/GenBank/DDBJ databases">
        <title>Bird 10,000 Genomes (B10K) Project - Family phase.</title>
        <authorList>
            <person name="Zhang G."/>
        </authorList>
    </citation>
    <scope>NUCLEOTIDE SEQUENCE</scope>
    <source>
        <strain evidence="11">B10K-DU-002-53</strain>
        <tissue evidence="11">Muscle</tissue>
    </source>
</reference>
<dbReference type="EMBL" id="WEKX01011693">
    <property type="protein sequence ID" value="NWI89801.1"/>
    <property type="molecule type" value="Genomic_DNA"/>
</dbReference>
<proteinExistence type="predicted"/>
<accession>A0A851F614</accession>
<evidence type="ECO:0000256" key="2">
    <source>
        <dbReference type="ARBA" id="ARBA00004230"/>
    </source>
</evidence>
<protein>
    <recommendedName>
        <fullName evidence="4">Outer dense fiber protein 1</fullName>
    </recommendedName>
</protein>
<dbReference type="AlphaFoldDB" id="A0A851F614"/>
<dbReference type="PANTHER" id="PTHR17125:SF2">
    <property type="entry name" value="OUTER DENSE FIBER PROTEIN 1"/>
    <property type="match status" value="1"/>
</dbReference>
<keyword evidence="6" id="KW-0221">Differentiation</keyword>
<dbReference type="GO" id="GO:0005813">
    <property type="term" value="C:centrosome"/>
    <property type="evidence" value="ECO:0007669"/>
    <property type="project" value="UniProtKB-SubCell"/>
</dbReference>
<evidence type="ECO:0000256" key="1">
    <source>
        <dbReference type="ARBA" id="ARBA00001979"/>
    </source>
</evidence>
<dbReference type="Pfam" id="PF00011">
    <property type="entry name" value="HSP20"/>
    <property type="match status" value="1"/>
</dbReference>
<comment type="caution">
    <text evidence="11">The sequence shown here is derived from an EMBL/GenBank/DDBJ whole genome shotgun (WGS) entry which is preliminary data.</text>
</comment>
<evidence type="ECO:0000259" key="10">
    <source>
        <dbReference type="Pfam" id="PF00011"/>
    </source>
</evidence>
<dbReference type="GO" id="GO:0007283">
    <property type="term" value="P:spermatogenesis"/>
    <property type="evidence" value="ECO:0007669"/>
    <property type="project" value="UniProtKB-KW"/>
</dbReference>
<evidence type="ECO:0000313" key="11">
    <source>
        <dbReference type="EMBL" id="NWI89801.1"/>
    </source>
</evidence>
<dbReference type="InterPro" id="IPR037389">
    <property type="entry name" value="ODFP"/>
</dbReference>
<dbReference type="GO" id="GO:0099513">
    <property type="term" value="C:polymeric cytoskeletal fiber"/>
    <property type="evidence" value="ECO:0007669"/>
    <property type="project" value="InterPro"/>
</dbReference>
<evidence type="ECO:0000313" key="12">
    <source>
        <dbReference type="Proteomes" id="UP000633448"/>
    </source>
</evidence>
<evidence type="ECO:0000256" key="5">
    <source>
        <dbReference type="ARBA" id="ARBA00022473"/>
    </source>
</evidence>
<keyword evidence="8" id="KW-0744">Spermatogenesis</keyword>
<dbReference type="GO" id="GO:0031514">
    <property type="term" value="C:motile cilium"/>
    <property type="evidence" value="ECO:0007669"/>
    <property type="project" value="UniProtKB-SubCell"/>
</dbReference>
<feature type="domain" description="SHSP" evidence="10">
    <location>
        <begin position="21"/>
        <end position="80"/>
    </location>
</feature>
<name>A0A851F614_PITSO</name>
<dbReference type="Proteomes" id="UP000633448">
    <property type="component" value="Unassembled WGS sequence"/>
</dbReference>
<organism evidence="11 12">
    <name type="scientific">Pitta sordida</name>
    <name type="common">Hooded pitta</name>
    <dbReference type="NCBI Taxonomy" id="9163"/>
    <lineage>
        <taxon>Eukaryota</taxon>
        <taxon>Metazoa</taxon>
        <taxon>Chordata</taxon>
        <taxon>Craniata</taxon>
        <taxon>Vertebrata</taxon>
        <taxon>Euteleostomi</taxon>
        <taxon>Archelosauria</taxon>
        <taxon>Archosauria</taxon>
        <taxon>Dinosauria</taxon>
        <taxon>Saurischia</taxon>
        <taxon>Theropoda</taxon>
        <taxon>Coelurosauria</taxon>
        <taxon>Aves</taxon>
        <taxon>Neognathae</taxon>
        <taxon>Neoaves</taxon>
        <taxon>Telluraves</taxon>
        <taxon>Australaves</taxon>
        <taxon>Passeriformes</taxon>
        <taxon>Pittidae</taxon>
        <taxon>Pitta</taxon>
    </lineage>
</organism>
<dbReference type="Gene3D" id="2.60.40.790">
    <property type="match status" value="1"/>
</dbReference>
<dbReference type="InterPro" id="IPR002068">
    <property type="entry name" value="A-crystallin/Hsp20_dom"/>
</dbReference>
<keyword evidence="9" id="KW-0969">Cilium</keyword>
<dbReference type="GO" id="GO:0030154">
    <property type="term" value="P:cell differentiation"/>
    <property type="evidence" value="ECO:0007669"/>
    <property type="project" value="UniProtKB-KW"/>
</dbReference>
<keyword evidence="7" id="KW-0282">Flagellum</keyword>
<evidence type="ECO:0000256" key="7">
    <source>
        <dbReference type="ARBA" id="ARBA00022846"/>
    </source>
</evidence>
<evidence type="ECO:0000256" key="9">
    <source>
        <dbReference type="ARBA" id="ARBA00023069"/>
    </source>
</evidence>
<evidence type="ECO:0000256" key="6">
    <source>
        <dbReference type="ARBA" id="ARBA00022782"/>
    </source>
</evidence>
<feature type="non-terminal residue" evidence="11">
    <location>
        <position position="83"/>
    </location>
</feature>
<sequence>SRTKSLGRTLNSSHDQNCLALVDVKDFDPKDVVVTVKDKKVIVFAERRDECNTSGKKTCNYRRLMKEFNLPPGVRENKVTFSL</sequence>
<gene>
    <name evidence="11" type="primary">Odf1</name>
    <name evidence="11" type="ORF">PITSOR_R07172</name>
</gene>
<comment type="subcellular location">
    <subcellularLocation>
        <location evidence="2">Cell projection</location>
        <location evidence="2">Cilium</location>
        <location evidence="2">Flagellum</location>
    </subcellularLocation>
    <subcellularLocation>
        <location evidence="3">Cytoplasm</location>
        <location evidence="3">Cytoskeleton</location>
        <location evidence="3">Microtubule organizing center</location>
        <location evidence="3">Centrosome</location>
    </subcellularLocation>
</comment>
<dbReference type="PANTHER" id="PTHR17125">
    <property type="entry name" value="OUTER DENSE FIBER PROTEIN 1"/>
    <property type="match status" value="1"/>
</dbReference>
<feature type="non-terminal residue" evidence="11">
    <location>
        <position position="1"/>
    </location>
</feature>
<dbReference type="OrthoDB" id="1431247at2759"/>
<evidence type="ECO:0000256" key="3">
    <source>
        <dbReference type="ARBA" id="ARBA00004300"/>
    </source>
</evidence>
<evidence type="ECO:0000256" key="4">
    <source>
        <dbReference type="ARBA" id="ARBA00019020"/>
    </source>
</evidence>
<keyword evidence="12" id="KW-1185">Reference proteome</keyword>
<dbReference type="InterPro" id="IPR008978">
    <property type="entry name" value="HSP20-like_chaperone"/>
</dbReference>
<dbReference type="SUPFAM" id="SSF49764">
    <property type="entry name" value="HSP20-like chaperones"/>
    <property type="match status" value="1"/>
</dbReference>
<keyword evidence="5" id="KW-0217">Developmental protein</keyword>